<keyword evidence="2" id="KW-0732">Signal</keyword>
<feature type="compositionally biased region" description="Low complexity" evidence="1">
    <location>
        <begin position="883"/>
        <end position="898"/>
    </location>
</feature>
<keyword evidence="4" id="KW-1185">Reference proteome</keyword>
<evidence type="ECO:0000256" key="1">
    <source>
        <dbReference type="SAM" id="MobiDB-lite"/>
    </source>
</evidence>
<sequence length="909" mass="99674">MRVRVVLLAAAAALLLAAGAEARRCRQADYECTSKRAFCLDGKEMRCSDGTECTGSVDGGSPCTEGQSWKRERCHGRWDDRGCCDSKHYCHGGHKVRCPENTKCWGSDDGEQPCKHHRPKPDGCGDECNSDDWDKDHTCPDGDWKCTSETTYCEGGREIKCPLDYVCKDYAPCVKRNPCPDDWDCPDCSGKSNFTCINNRDYCLGGRCYMCPEGTRCTGTDDPEKSPCTPELPPEPCPGAYSDFECIDSHRYCLDNAIIECPNDGWCHGNKDEAPCKSEKPTEPTCSGDNFECYDKNSFCHEGLVHKCPSDLICKGGPIPCVLEYDDTCSASDNSCLDWNDFCLGGWRYTCPEGYRCVKPEEEGQSPCIPEDWEDRWPKVDKRCWTDFDDYTCFDASHYCLDGMSVWCGRDKFCNPNAIDEDEPICVEKQPDRKTCDEAGYGEWTCIDDRNFCHRGLVVECPEDFVCKGASPYPCVQRCPCDDCEECWKEDDHEKDDDCGDEFCDHPTPQPHPSPEPCHNCPVPSPKPKPPCQGGSCTEVTVITKIIIIKKYKCESDSWSCKGGDYCDGGKVWGCPEGTKCDPNWDGKGGSCCKPVQDPCLCDGPRYNFECINNRQYCQGGYIRSCPAGTYCMGSTNGENPCKGLLAPSSPCPNGENCCTSKYEYCSGGNTYSCRGGHTCEKFAPCVWPSYDPCIIDPTADGCWNDCDKYPGAPGCANDPCTRDPKSCWWRSWPERDDCNCKNRASRCYDYCCEFPNAPQCNWQTGGQATLQQPTTPTCDCAAPATAECAAQCNAQALQQAAGASCDCAAPATGECASQCALQAEQAAQQAAQQQAAQQAQQQSPEQLQPSPEQQQPAPGTTDLINSGEGSLNGTAGSNVTDAAAAPAAAPSPAPTSARRMARQRQLTN</sequence>
<comment type="caution">
    <text evidence="3">The sequence shown here is derived from an EMBL/GenBank/DDBJ whole genome shotgun (WGS) entry which is preliminary data.</text>
</comment>
<feature type="compositionally biased region" description="Low complexity" evidence="1">
    <location>
        <begin position="835"/>
        <end position="859"/>
    </location>
</feature>
<dbReference type="Proteomes" id="UP001205105">
    <property type="component" value="Unassembled WGS sequence"/>
</dbReference>
<accession>A0AAD5DJD0</accession>
<organism evidence="3 4">
    <name type="scientific">Chlorella ohadii</name>
    <dbReference type="NCBI Taxonomy" id="2649997"/>
    <lineage>
        <taxon>Eukaryota</taxon>
        <taxon>Viridiplantae</taxon>
        <taxon>Chlorophyta</taxon>
        <taxon>core chlorophytes</taxon>
        <taxon>Trebouxiophyceae</taxon>
        <taxon>Chlorellales</taxon>
        <taxon>Chlorellaceae</taxon>
        <taxon>Chlorella clade</taxon>
        <taxon>Chlorella</taxon>
    </lineage>
</organism>
<reference evidence="3" key="1">
    <citation type="submission" date="2020-11" db="EMBL/GenBank/DDBJ databases">
        <title>Chlorella ohadii genome sequencing and assembly.</title>
        <authorList>
            <person name="Murik O."/>
            <person name="Treves H."/>
            <person name="Kedem I."/>
            <person name="Shotland Y."/>
            <person name="Kaplan A."/>
        </authorList>
    </citation>
    <scope>NUCLEOTIDE SEQUENCE</scope>
    <source>
        <strain evidence="3">1</strain>
    </source>
</reference>
<evidence type="ECO:0000256" key="2">
    <source>
        <dbReference type="SAM" id="SignalP"/>
    </source>
</evidence>
<gene>
    <name evidence="3" type="ORF">COHA_007100</name>
</gene>
<evidence type="ECO:0000313" key="4">
    <source>
        <dbReference type="Proteomes" id="UP001205105"/>
    </source>
</evidence>
<feature type="region of interest" description="Disordered" evidence="1">
    <location>
        <begin position="835"/>
        <end position="909"/>
    </location>
</feature>
<protein>
    <submittedName>
        <fullName evidence="3">Uncharacterized protein</fullName>
    </submittedName>
</protein>
<feature type="compositionally biased region" description="Polar residues" evidence="1">
    <location>
        <begin position="863"/>
        <end position="881"/>
    </location>
</feature>
<name>A0AAD5DJD0_9CHLO</name>
<evidence type="ECO:0000313" key="3">
    <source>
        <dbReference type="EMBL" id="KAI7839095.1"/>
    </source>
</evidence>
<feature type="chain" id="PRO_5041899542" evidence="2">
    <location>
        <begin position="23"/>
        <end position="909"/>
    </location>
</feature>
<proteinExistence type="predicted"/>
<dbReference type="AlphaFoldDB" id="A0AAD5DJD0"/>
<dbReference type="EMBL" id="JADXDR010000107">
    <property type="protein sequence ID" value="KAI7839095.1"/>
    <property type="molecule type" value="Genomic_DNA"/>
</dbReference>
<feature type="signal peptide" evidence="2">
    <location>
        <begin position="1"/>
        <end position="22"/>
    </location>
</feature>